<proteinExistence type="predicted"/>
<keyword evidence="2" id="KW-1133">Transmembrane helix</keyword>
<sequence>MTDLKPESKKSPNPMSISVYHERNSPFTPTSNTSIQNENGTITYLMTFSVPWADSQGNATVDVMVDNHNYKKLFLFRRHSTRYYAALTVLLVLAALVIIAYIVHRHRGTLKARLAFRYTRDFE</sequence>
<dbReference type="Proteomes" id="UP000155106">
    <property type="component" value="Segment"/>
</dbReference>
<accession>H2A102</accession>
<feature type="transmembrane region" description="Helical" evidence="2">
    <location>
        <begin position="83"/>
        <end position="103"/>
    </location>
</feature>
<keyword evidence="2" id="KW-0472">Membrane</keyword>
<evidence type="ECO:0000256" key="2">
    <source>
        <dbReference type="SAM" id="Phobius"/>
    </source>
</evidence>
<evidence type="ECO:0000313" key="4">
    <source>
        <dbReference type="Proteomes" id="UP000155106"/>
    </source>
</evidence>
<feature type="region of interest" description="Disordered" evidence="1">
    <location>
        <begin position="1"/>
        <end position="35"/>
    </location>
</feature>
<evidence type="ECO:0000256" key="1">
    <source>
        <dbReference type="SAM" id="MobiDB-lite"/>
    </source>
</evidence>
<feature type="compositionally biased region" description="Basic and acidic residues" evidence="1">
    <location>
        <begin position="1"/>
        <end position="10"/>
    </location>
</feature>
<keyword evidence="2" id="KW-0812">Transmembrane</keyword>
<evidence type="ECO:0000313" key="3">
    <source>
        <dbReference type="EMBL" id="CCE56616.1"/>
    </source>
</evidence>
<organism evidence="3 4">
    <name type="scientific">Murid herpesvirus 1</name>
    <name type="common">MuHV-1</name>
    <name type="synonym">Mouse cytomegalovirus</name>
    <dbReference type="NCBI Taxonomy" id="10366"/>
    <lineage>
        <taxon>Viruses</taxon>
        <taxon>Duplodnaviria</taxon>
        <taxon>Heunggongvirae</taxon>
        <taxon>Peploviricota</taxon>
        <taxon>Herviviricetes</taxon>
        <taxon>Herpesvirales</taxon>
        <taxon>Orthoherpesviridae</taxon>
        <taxon>Betaherpesvirinae</taxon>
        <taxon>Muromegalovirus</taxon>
        <taxon>Muromegalovirus muridbeta1</taxon>
    </lineage>
</organism>
<gene>
    <name evidence="3" type="primary">M118</name>
</gene>
<feature type="compositionally biased region" description="Polar residues" evidence="1">
    <location>
        <begin position="25"/>
        <end position="35"/>
    </location>
</feature>
<protein>
    <submittedName>
        <fullName evidence="3">M118 protein</fullName>
    </submittedName>
</protein>
<dbReference type="EMBL" id="HE610451">
    <property type="protein sequence ID" value="CCE56616.1"/>
    <property type="molecule type" value="Genomic_DNA"/>
</dbReference>
<organismHost>
    <name type="scientific">Mus musculus</name>
    <name type="common">Mouse</name>
    <dbReference type="NCBI Taxonomy" id="10090"/>
</organismHost>
<name>H2A102_MUHV1</name>
<reference evidence="3 4" key="1">
    <citation type="journal article" date="2013" name="Virology">
        <title>The genome of murine cytomegalovirus is shaped by purifying selection and extensive recombination.</title>
        <authorList>
            <person name="Smith L.M."/>
            <person name="McWhorter A.R."/>
            <person name="Shellam G.R."/>
            <person name="Redwood A.J."/>
        </authorList>
    </citation>
    <scope>NUCLEOTIDE SEQUENCE [LARGE SCALE GENOMIC DNA]</scope>
    <source>
        <strain evidence="3">AA18d</strain>
    </source>
</reference>